<proteinExistence type="predicted"/>
<sequence>MGFNASYNLGLSLFELKLLVFYRHFEFGILIIIVCRIKFCYHYSCLYFALIDSISIEQPPVWPTNSTISKKLTKNINHSKRVYPVVGCQNCNLGSKHQGDVLISKKNHNCSNCVIKSTLSHDHIDANNEMKRGPGTKIAWRCPNVL</sequence>
<organism evidence="2 3">
    <name type="scientific">Romanomermis culicivorax</name>
    <name type="common">Nematode worm</name>
    <dbReference type="NCBI Taxonomy" id="13658"/>
    <lineage>
        <taxon>Eukaryota</taxon>
        <taxon>Metazoa</taxon>
        <taxon>Ecdysozoa</taxon>
        <taxon>Nematoda</taxon>
        <taxon>Enoplea</taxon>
        <taxon>Dorylaimia</taxon>
        <taxon>Mermithida</taxon>
        <taxon>Mermithoidea</taxon>
        <taxon>Mermithidae</taxon>
        <taxon>Romanomermis</taxon>
    </lineage>
</organism>
<feature type="transmembrane region" description="Helical" evidence="1">
    <location>
        <begin position="20"/>
        <end position="39"/>
    </location>
</feature>
<keyword evidence="1" id="KW-0812">Transmembrane</keyword>
<dbReference type="WBParaSite" id="nRc.2.0.1.t00368-RA">
    <property type="protein sequence ID" value="nRc.2.0.1.t00368-RA"/>
    <property type="gene ID" value="nRc.2.0.1.g00368"/>
</dbReference>
<keyword evidence="2" id="KW-1185">Reference proteome</keyword>
<evidence type="ECO:0000313" key="2">
    <source>
        <dbReference type="Proteomes" id="UP000887565"/>
    </source>
</evidence>
<reference evidence="3" key="1">
    <citation type="submission" date="2022-11" db="UniProtKB">
        <authorList>
            <consortium name="WormBaseParasite"/>
        </authorList>
    </citation>
    <scope>IDENTIFICATION</scope>
</reference>
<dbReference type="AlphaFoldDB" id="A0A915HFI6"/>
<dbReference type="Proteomes" id="UP000887565">
    <property type="component" value="Unplaced"/>
</dbReference>
<keyword evidence="1" id="KW-1133">Transmembrane helix</keyword>
<name>A0A915HFI6_ROMCU</name>
<accession>A0A915HFI6</accession>
<evidence type="ECO:0000256" key="1">
    <source>
        <dbReference type="SAM" id="Phobius"/>
    </source>
</evidence>
<protein>
    <submittedName>
        <fullName evidence="3">Uncharacterized protein</fullName>
    </submittedName>
</protein>
<evidence type="ECO:0000313" key="3">
    <source>
        <dbReference type="WBParaSite" id="nRc.2.0.1.t00368-RA"/>
    </source>
</evidence>
<keyword evidence="1" id="KW-0472">Membrane</keyword>